<accession>A0ABX5S5C5</accession>
<keyword evidence="8" id="KW-1185">Reference proteome</keyword>
<dbReference type="Pfam" id="PF04055">
    <property type="entry name" value="Radical_SAM"/>
    <property type="match status" value="1"/>
</dbReference>
<gene>
    <name evidence="7" type="ORF">E1742_04595</name>
</gene>
<dbReference type="CDD" id="cd01335">
    <property type="entry name" value="Radical_SAM"/>
    <property type="match status" value="1"/>
</dbReference>
<keyword evidence="4" id="KW-0408">Iron</keyword>
<dbReference type="RefSeq" id="WP_134383760.1">
    <property type="nucleotide sequence ID" value="NZ_BMWW01000005.1"/>
</dbReference>
<dbReference type="PROSITE" id="PS51918">
    <property type="entry name" value="RADICAL_SAM"/>
    <property type="match status" value="1"/>
</dbReference>
<dbReference type="InterPro" id="IPR058240">
    <property type="entry name" value="rSAM_sf"/>
</dbReference>
<keyword evidence="2" id="KW-0949">S-adenosyl-L-methionine</keyword>
<dbReference type="SFLD" id="SFLDG01067">
    <property type="entry name" value="SPASM/twitch_domain_containing"/>
    <property type="match status" value="1"/>
</dbReference>
<evidence type="ECO:0000313" key="8">
    <source>
        <dbReference type="Proteomes" id="UP000294359"/>
    </source>
</evidence>
<dbReference type="SUPFAM" id="SSF102114">
    <property type="entry name" value="Radical SAM enzymes"/>
    <property type="match status" value="1"/>
</dbReference>
<evidence type="ECO:0000256" key="4">
    <source>
        <dbReference type="ARBA" id="ARBA00023004"/>
    </source>
</evidence>
<dbReference type="PANTHER" id="PTHR11228:SF7">
    <property type="entry name" value="PQQA PEPTIDE CYCLASE"/>
    <property type="match status" value="1"/>
</dbReference>
<evidence type="ECO:0000256" key="3">
    <source>
        <dbReference type="ARBA" id="ARBA00022723"/>
    </source>
</evidence>
<organism evidence="7 8">
    <name type="scientific">Pseudoduganella plicata</name>
    <dbReference type="NCBI Taxonomy" id="321984"/>
    <lineage>
        <taxon>Bacteria</taxon>
        <taxon>Pseudomonadati</taxon>
        <taxon>Pseudomonadota</taxon>
        <taxon>Betaproteobacteria</taxon>
        <taxon>Burkholderiales</taxon>
        <taxon>Oxalobacteraceae</taxon>
        <taxon>Telluria group</taxon>
        <taxon>Pseudoduganella</taxon>
    </lineage>
</organism>
<dbReference type="InterPro" id="IPR050377">
    <property type="entry name" value="Radical_SAM_PqqE_MftC-like"/>
</dbReference>
<evidence type="ECO:0000256" key="5">
    <source>
        <dbReference type="ARBA" id="ARBA00023014"/>
    </source>
</evidence>
<feature type="domain" description="Radical SAM core" evidence="6">
    <location>
        <begin position="11"/>
        <end position="234"/>
    </location>
</feature>
<keyword evidence="5" id="KW-0411">Iron-sulfur</keyword>
<evidence type="ECO:0000256" key="1">
    <source>
        <dbReference type="ARBA" id="ARBA00001966"/>
    </source>
</evidence>
<name>A0ABX5S5C5_9BURK</name>
<dbReference type="InterPro" id="IPR007197">
    <property type="entry name" value="rSAM"/>
</dbReference>
<reference evidence="7 8" key="1">
    <citation type="submission" date="2019-03" db="EMBL/GenBank/DDBJ databases">
        <title>Draft Genome Sequences of Six Type Strains of the Genus Massilia.</title>
        <authorList>
            <person name="Miess H."/>
            <person name="Frediansyhah A."/>
            <person name="Gross H."/>
        </authorList>
    </citation>
    <scope>NUCLEOTIDE SEQUENCE [LARGE SCALE GENOMIC DNA]</scope>
    <source>
        <strain evidence="7 8">DSM 17505</strain>
    </source>
</reference>
<dbReference type="Proteomes" id="UP000294359">
    <property type="component" value="Chromosome"/>
</dbReference>
<dbReference type="InterPro" id="IPR013785">
    <property type="entry name" value="Aldolase_TIM"/>
</dbReference>
<comment type="cofactor">
    <cofactor evidence="1">
        <name>[4Fe-4S] cluster</name>
        <dbReference type="ChEBI" id="CHEBI:49883"/>
    </cofactor>
</comment>
<dbReference type="EMBL" id="CP038026">
    <property type="protein sequence ID" value="QBQ35521.1"/>
    <property type="molecule type" value="Genomic_DNA"/>
</dbReference>
<evidence type="ECO:0000259" key="6">
    <source>
        <dbReference type="PROSITE" id="PS51918"/>
    </source>
</evidence>
<evidence type="ECO:0000313" key="7">
    <source>
        <dbReference type="EMBL" id="QBQ35521.1"/>
    </source>
</evidence>
<protein>
    <submittedName>
        <fullName evidence="7">Radical SAM protein</fullName>
    </submittedName>
</protein>
<dbReference type="SFLD" id="SFLDS00029">
    <property type="entry name" value="Radical_SAM"/>
    <property type="match status" value="1"/>
</dbReference>
<sequence length="363" mass="37968">MMDGSARGPGPVGEPTLHLHPLRRCNLACAHCYASSSPHATDRLEPRAALQAIRQAARWGYRRLAISGGEPLLYPWLGELVDMSAGLGMRSAIVTNGLLAGRGDKLAVLKRCDTVAVSIDGLAAAHDALRGRPRALAGVLAALDSMVDAGIHVSVVCGVSRLNASEIEEIAGIASSHGASALQLHVVSPSGRARDSMLSHLLGERGMQELYLVARVLAGLYRESMHVSVDLVHRDVVAALPGLLYGMPVSHAAQRAPAEVLGVLVVEPDGNVNPVCFGFGAAYGLGHLGSAGLAPLWTPWVAGRYERLTALGGQLWERARRREGASLLNPSDVLGQASQGPPVSQAAVRLARPSCVTAADGAY</sequence>
<evidence type="ECO:0000256" key="2">
    <source>
        <dbReference type="ARBA" id="ARBA00022691"/>
    </source>
</evidence>
<keyword evidence="3" id="KW-0479">Metal-binding</keyword>
<dbReference type="PANTHER" id="PTHR11228">
    <property type="entry name" value="RADICAL SAM DOMAIN PROTEIN"/>
    <property type="match status" value="1"/>
</dbReference>
<proteinExistence type="predicted"/>
<dbReference type="Gene3D" id="3.20.20.70">
    <property type="entry name" value="Aldolase class I"/>
    <property type="match status" value="1"/>
</dbReference>